<gene>
    <name evidence="11" type="ORF">LKD32_00605</name>
</gene>
<evidence type="ECO:0000259" key="10">
    <source>
        <dbReference type="Pfam" id="PF21088"/>
    </source>
</evidence>
<feature type="domain" description="Mechanosensitive ion channel transmembrane helices 2/3" evidence="10">
    <location>
        <begin position="114"/>
        <end position="154"/>
    </location>
</feature>
<dbReference type="Pfam" id="PF00924">
    <property type="entry name" value="MS_channel_2nd"/>
    <property type="match status" value="1"/>
</dbReference>
<keyword evidence="3" id="KW-1003">Cell membrane</keyword>
<dbReference type="Gene3D" id="3.30.70.100">
    <property type="match status" value="1"/>
</dbReference>
<dbReference type="InterPro" id="IPR006686">
    <property type="entry name" value="MscS_channel_CS"/>
</dbReference>
<evidence type="ECO:0000256" key="4">
    <source>
        <dbReference type="ARBA" id="ARBA00022692"/>
    </source>
</evidence>
<dbReference type="SUPFAM" id="SSF82861">
    <property type="entry name" value="Mechanosensitive channel protein MscS (YggB), transmembrane region"/>
    <property type="match status" value="1"/>
</dbReference>
<dbReference type="InterPro" id="IPR011014">
    <property type="entry name" value="MscS_channel_TM-2"/>
</dbReference>
<dbReference type="PANTHER" id="PTHR30221">
    <property type="entry name" value="SMALL-CONDUCTANCE MECHANOSENSITIVE CHANNEL"/>
    <property type="match status" value="1"/>
</dbReference>
<evidence type="ECO:0000256" key="3">
    <source>
        <dbReference type="ARBA" id="ARBA00022475"/>
    </source>
</evidence>
<dbReference type="Pfam" id="PF21088">
    <property type="entry name" value="MS_channel_1st"/>
    <property type="match status" value="1"/>
</dbReference>
<name>A0AAE3AQE9_9FIRM</name>
<dbReference type="InterPro" id="IPR045275">
    <property type="entry name" value="MscS_archaea/bacteria_type"/>
</dbReference>
<dbReference type="InterPro" id="IPR049278">
    <property type="entry name" value="MS_channel_C"/>
</dbReference>
<dbReference type="Gene3D" id="2.30.30.60">
    <property type="match status" value="1"/>
</dbReference>
<feature type="transmembrane region" description="Helical" evidence="7">
    <location>
        <begin position="140"/>
        <end position="166"/>
    </location>
</feature>
<evidence type="ECO:0000256" key="6">
    <source>
        <dbReference type="ARBA" id="ARBA00023136"/>
    </source>
</evidence>
<accession>A0AAE3AQE9</accession>
<feature type="transmembrane region" description="Helical" evidence="7">
    <location>
        <begin position="110"/>
        <end position="128"/>
    </location>
</feature>
<dbReference type="Pfam" id="PF21082">
    <property type="entry name" value="MS_channel_3rd"/>
    <property type="match status" value="1"/>
</dbReference>
<comment type="similarity">
    <text evidence="2">Belongs to the MscS (TC 1.A.23) family.</text>
</comment>
<reference evidence="11" key="1">
    <citation type="submission" date="2021-10" db="EMBL/GenBank/DDBJ databases">
        <title>Anaerobic single-cell dispensing facilitates the cultivation of human gut bacteria.</title>
        <authorList>
            <person name="Afrizal A."/>
        </authorList>
    </citation>
    <scope>NUCLEOTIDE SEQUENCE</scope>
    <source>
        <strain evidence="11">CLA-AA-H274</strain>
    </source>
</reference>
<feature type="domain" description="Mechanosensitive ion channel MscS" evidence="8">
    <location>
        <begin position="156"/>
        <end position="221"/>
    </location>
</feature>
<dbReference type="InterPro" id="IPR006685">
    <property type="entry name" value="MscS_channel_2nd"/>
</dbReference>
<dbReference type="GO" id="GO:0008381">
    <property type="term" value="F:mechanosensitive monoatomic ion channel activity"/>
    <property type="evidence" value="ECO:0007669"/>
    <property type="project" value="InterPro"/>
</dbReference>
<keyword evidence="12" id="KW-1185">Reference proteome</keyword>
<feature type="transmembrane region" description="Helical" evidence="7">
    <location>
        <begin position="69"/>
        <end position="90"/>
    </location>
</feature>
<evidence type="ECO:0000256" key="7">
    <source>
        <dbReference type="SAM" id="Phobius"/>
    </source>
</evidence>
<dbReference type="Gene3D" id="1.10.287.1260">
    <property type="match status" value="1"/>
</dbReference>
<evidence type="ECO:0000256" key="2">
    <source>
        <dbReference type="ARBA" id="ARBA00008017"/>
    </source>
</evidence>
<dbReference type="InterPro" id="IPR049142">
    <property type="entry name" value="MS_channel_1st"/>
</dbReference>
<comment type="caution">
    <text evidence="11">The sequence shown here is derived from an EMBL/GenBank/DDBJ whole genome shotgun (WGS) entry which is preliminary data.</text>
</comment>
<dbReference type="InterPro" id="IPR023408">
    <property type="entry name" value="MscS_beta-dom_sf"/>
</dbReference>
<evidence type="ECO:0000313" key="12">
    <source>
        <dbReference type="Proteomes" id="UP001198962"/>
    </source>
</evidence>
<evidence type="ECO:0000256" key="1">
    <source>
        <dbReference type="ARBA" id="ARBA00004651"/>
    </source>
</evidence>
<keyword evidence="5 7" id="KW-1133">Transmembrane helix</keyword>
<dbReference type="Pfam" id="PF05552">
    <property type="entry name" value="MS_channel_1st_1"/>
    <property type="match status" value="1"/>
</dbReference>
<evidence type="ECO:0000256" key="5">
    <source>
        <dbReference type="ARBA" id="ARBA00022989"/>
    </source>
</evidence>
<dbReference type="InterPro" id="IPR011066">
    <property type="entry name" value="MscS_channel_C_sf"/>
</dbReference>
<dbReference type="RefSeq" id="WP_177977737.1">
    <property type="nucleotide sequence ID" value="NZ_JAJEPU010000001.1"/>
</dbReference>
<dbReference type="PROSITE" id="PS01246">
    <property type="entry name" value="UPF0003"/>
    <property type="match status" value="1"/>
</dbReference>
<dbReference type="InterPro" id="IPR010920">
    <property type="entry name" value="LSM_dom_sf"/>
</dbReference>
<dbReference type="SUPFAM" id="SSF82689">
    <property type="entry name" value="Mechanosensitive channel protein MscS (YggB), C-terminal domain"/>
    <property type="match status" value="1"/>
</dbReference>
<dbReference type="Proteomes" id="UP001198962">
    <property type="component" value="Unassembled WGS sequence"/>
</dbReference>
<keyword evidence="4 7" id="KW-0812">Transmembrane</keyword>
<feature type="domain" description="Mechanosensitive ion channel MscS C-terminal" evidence="9">
    <location>
        <begin position="228"/>
        <end position="310"/>
    </location>
</feature>
<proteinExistence type="inferred from homology"/>
<dbReference type="SUPFAM" id="SSF50182">
    <property type="entry name" value="Sm-like ribonucleoproteins"/>
    <property type="match status" value="1"/>
</dbReference>
<dbReference type="GO" id="GO:0005886">
    <property type="term" value="C:plasma membrane"/>
    <property type="evidence" value="ECO:0007669"/>
    <property type="project" value="UniProtKB-SubCell"/>
</dbReference>
<protein>
    <submittedName>
        <fullName evidence="11">Mechanosensitive ion channel</fullName>
    </submittedName>
</protein>
<evidence type="ECO:0000259" key="8">
    <source>
        <dbReference type="Pfam" id="PF00924"/>
    </source>
</evidence>
<evidence type="ECO:0000313" key="11">
    <source>
        <dbReference type="EMBL" id="MCC2163392.1"/>
    </source>
</evidence>
<keyword evidence="6 7" id="KW-0472">Membrane</keyword>
<dbReference type="PANTHER" id="PTHR30221:SF1">
    <property type="entry name" value="SMALL-CONDUCTANCE MECHANOSENSITIVE CHANNEL"/>
    <property type="match status" value="1"/>
</dbReference>
<evidence type="ECO:0000259" key="9">
    <source>
        <dbReference type="Pfam" id="PF21082"/>
    </source>
</evidence>
<comment type="subcellular location">
    <subcellularLocation>
        <location evidence="1">Cell membrane</location>
        <topology evidence="1">Multi-pass membrane protein</topology>
    </subcellularLocation>
</comment>
<dbReference type="EMBL" id="JAJEPU010000001">
    <property type="protein sequence ID" value="MCC2163392.1"/>
    <property type="molecule type" value="Genomic_DNA"/>
</dbReference>
<dbReference type="InterPro" id="IPR008910">
    <property type="entry name" value="MSC_TM_helix"/>
</dbReference>
<dbReference type="AlphaFoldDB" id="A0AAE3AQE9"/>
<organism evidence="11 12">
    <name type="scientific">Brotaphodocola catenula</name>
    <dbReference type="NCBI Taxonomy" id="2885361"/>
    <lineage>
        <taxon>Bacteria</taxon>
        <taxon>Bacillati</taxon>
        <taxon>Bacillota</taxon>
        <taxon>Clostridia</taxon>
        <taxon>Lachnospirales</taxon>
        <taxon>Lachnospiraceae</taxon>
        <taxon>Brotaphodocola</taxon>
    </lineage>
</organism>
<sequence length="323" mass="35006">MIFHTITGLGELTSFLTATGDVAETSASALTDILTATPASAEIQQDLQQLKPNVILETIKGWTPGLFALGYRLLAAGIIMFIGTRAAQFVRSFLKRTFQRMDLDLSVSKFLLSVVNAGIYAIFAFVALDKLGVPSASIVALLGSAGLAIGLSLQGSLGNVAGGILIMMTRPFKLHDYIVFGGMEGTVQSIGLAYTTLTTVDNKKITIPNGSISNGTIVNVTAQEKRRVDVSVGISYESDLKLAKNVLREIYENNEWILKDEDITVFVSELADSAVMIGARGWVKTADYWSAYFDITEKIKLEFDRAGIEIPYNKMDVTIKKGN</sequence>